<organism evidence="3 5">
    <name type="scientific">Anaerotignum propionicum DSM 1682</name>
    <dbReference type="NCBI Taxonomy" id="991789"/>
    <lineage>
        <taxon>Bacteria</taxon>
        <taxon>Bacillati</taxon>
        <taxon>Bacillota</taxon>
        <taxon>Clostridia</taxon>
        <taxon>Lachnospirales</taxon>
        <taxon>Anaerotignaceae</taxon>
        <taxon>Anaerotignum</taxon>
    </lineage>
</organism>
<sequence>MTNRFQRNGIFTGEEQQQLKHKKIAVIGCGGLGGYAIEMFARVGIGHLTVVDGDVFDETNLNRQLLCVMDTLGKPKTAIAAERVRKIDPTIQVNSVWNFIENDNVKEIIKGHDIVIDALDSNVARYLLVEACREMEIPYVYGAIAGWYGQVSVIFPGDMWVRNCLMTASAKGIESEIGNPSFSPACIASYQVSQALKVLLDKGGVLREQILFFDMLNNEFEILEP</sequence>
<dbReference type="Pfam" id="PF00899">
    <property type="entry name" value="ThiF"/>
    <property type="match status" value="1"/>
</dbReference>
<keyword evidence="2" id="KW-0808">Transferase</keyword>
<dbReference type="EMBL" id="CP014223">
    <property type="protein sequence ID" value="AMJ41341.1"/>
    <property type="molecule type" value="Genomic_DNA"/>
</dbReference>
<dbReference type="KEGG" id="cpro:CPRO_17530"/>
<name>A0A0X1U8T4_ANAPI</name>
<evidence type="ECO:0000313" key="5">
    <source>
        <dbReference type="Proteomes" id="UP000184204"/>
    </source>
</evidence>
<reference evidence="4" key="2">
    <citation type="submission" date="2016-01" db="EMBL/GenBank/DDBJ databases">
        <authorList>
            <person name="Poehlein A."/>
            <person name="Schlien K."/>
            <person name="Gottschalk G."/>
            <person name="Buckel W."/>
            <person name="Daniel R."/>
        </authorList>
    </citation>
    <scope>NUCLEOTIDE SEQUENCE [LARGE SCALE GENOMIC DNA]</scope>
    <source>
        <strain evidence="4">X2</strain>
    </source>
</reference>
<accession>A0A0X1U8T4</accession>
<dbReference type="InterPro" id="IPR045886">
    <property type="entry name" value="ThiF/MoeB/HesA"/>
</dbReference>
<reference evidence="3" key="4">
    <citation type="submission" date="2016-11" db="EMBL/GenBank/DDBJ databases">
        <authorList>
            <person name="Varghese N."/>
            <person name="Submissions S."/>
        </authorList>
    </citation>
    <scope>NUCLEOTIDE SEQUENCE</scope>
    <source>
        <strain evidence="3">DSM 1682</strain>
    </source>
</reference>
<dbReference type="GO" id="GO:0061503">
    <property type="term" value="F:tRNA threonylcarbamoyladenosine dehydratase"/>
    <property type="evidence" value="ECO:0007669"/>
    <property type="project" value="TreeGrafter"/>
</dbReference>
<dbReference type="CDD" id="cd00757">
    <property type="entry name" value="ThiF_MoeB_HesA_family"/>
    <property type="match status" value="1"/>
</dbReference>
<dbReference type="SUPFAM" id="SSF69572">
    <property type="entry name" value="Activating enzymes of the ubiquitin-like proteins"/>
    <property type="match status" value="1"/>
</dbReference>
<evidence type="ECO:0000259" key="1">
    <source>
        <dbReference type="Pfam" id="PF00899"/>
    </source>
</evidence>
<dbReference type="PANTHER" id="PTHR43267:SF1">
    <property type="entry name" value="TRNA THREONYLCARBAMOYLADENOSINE DEHYDRATASE"/>
    <property type="match status" value="1"/>
</dbReference>
<evidence type="ECO:0000313" key="3">
    <source>
        <dbReference type="EMBL" id="SHE97443.1"/>
    </source>
</evidence>
<keyword evidence="3" id="KW-0548">Nucleotidyltransferase</keyword>
<dbReference type="InterPro" id="IPR000594">
    <property type="entry name" value="ThiF_NAD_FAD-bd"/>
</dbReference>
<dbReference type="PANTHER" id="PTHR43267">
    <property type="entry name" value="TRNA THREONYLCARBAMOYLADENOSINE DEHYDRATASE"/>
    <property type="match status" value="1"/>
</dbReference>
<dbReference type="OrthoDB" id="9804286at2"/>
<dbReference type="Proteomes" id="UP000184204">
    <property type="component" value="Unassembled WGS sequence"/>
</dbReference>
<protein>
    <submittedName>
        <fullName evidence="3">Molybdopterin or thiamine biosynthesis adenylyltransferase</fullName>
    </submittedName>
    <submittedName>
        <fullName evidence="2">Molybdopterin-synthase adenylyltransferase</fullName>
        <ecNumber evidence="2">2.7.7.80</ecNumber>
    </submittedName>
</protein>
<dbReference type="Proteomes" id="UP000068026">
    <property type="component" value="Chromosome"/>
</dbReference>
<dbReference type="EMBL" id="FQUA01000012">
    <property type="protein sequence ID" value="SHE97443.1"/>
    <property type="molecule type" value="Genomic_DNA"/>
</dbReference>
<dbReference type="GO" id="GO:0061504">
    <property type="term" value="P:cyclic threonylcarbamoyladenosine biosynthetic process"/>
    <property type="evidence" value="ECO:0007669"/>
    <property type="project" value="TreeGrafter"/>
</dbReference>
<dbReference type="InterPro" id="IPR035985">
    <property type="entry name" value="Ubiquitin-activating_enz"/>
</dbReference>
<reference evidence="2 4" key="1">
    <citation type="journal article" date="2016" name="Genome Announc.">
        <title>Complete Genome Sequence of the Amino Acid-Fermenting Clostridium propionicum X2 (DSM 1682).</title>
        <authorList>
            <person name="Poehlein A."/>
            <person name="Schlien K."/>
            <person name="Chowdhury N.P."/>
            <person name="Gottschalk G."/>
            <person name="Buckel W."/>
            <person name="Daniel R."/>
        </authorList>
    </citation>
    <scope>NUCLEOTIDE SEQUENCE [LARGE SCALE GENOMIC DNA]</scope>
    <source>
        <strain evidence="2 4">X2</strain>
    </source>
</reference>
<dbReference type="GO" id="GO:0008641">
    <property type="term" value="F:ubiquitin-like modifier activating enzyme activity"/>
    <property type="evidence" value="ECO:0007669"/>
    <property type="project" value="InterPro"/>
</dbReference>
<dbReference type="EC" id="2.7.7.80" evidence="2"/>
<proteinExistence type="predicted"/>
<dbReference type="RefSeq" id="WP_066050387.1">
    <property type="nucleotide sequence ID" value="NZ_CP014223.1"/>
</dbReference>
<keyword evidence="4" id="KW-1185">Reference proteome</keyword>
<gene>
    <name evidence="2" type="primary">moeB_2</name>
    <name evidence="2" type="ORF">CPRO_17530</name>
    <name evidence="3" type="ORF">SAMN02745151_02379</name>
</gene>
<dbReference type="AlphaFoldDB" id="A0A0X1U8T4"/>
<evidence type="ECO:0000313" key="4">
    <source>
        <dbReference type="Proteomes" id="UP000068026"/>
    </source>
</evidence>
<dbReference type="GO" id="GO:0061605">
    <property type="term" value="F:molybdopterin-synthase adenylyltransferase activity"/>
    <property type="evidence" value="ECO:0007669"/>
    <property type="project" value="UniProtKB-EC"/>
</dbReference>
<feature type="domain" description="THIF-type NAD/FAD binding fold" evidence="1">
    <location>
        <begin position="11"/>
        <end position="223"/>
    </location>
</feature>
<dbReference type="Gene3D" id="3.40.50.720">
    <property type="entry name" value="NAD(P)-binding Rossmann-like Domain"/>
    <property type="match status" value="1"/>
</dbReference>
<reference evidence="5" key="3">
    <citation type="submission" date="2016-11" db="EMBL/GenBank/DDBJ databases">
        <authorList>
            <person name="Jaros S."/>
            <person name="Januszkiewicz K."/>
            <person name="Wedrychowicz H."/>
        </authorList>
    </citation>
    <scope>NUCLEOTIDE SEQUENCE [LARGE SCALE GENOMIC DNA]</scope>
    <source>
        <strain evidence="5">DSM 1682</strain>
    </source>
</reference>
<evidence type="ECO:0000313" key="2">
    <source>
        <dbReference type="EMBL" id="AMJ41341.1"/>
    </source>
</evidence>